<evidence type="ECO:0000256" key="2">
    <source>
        <dbReference type="ARBA" id="ARBA00023274"/>
    </source>
</evidence>
<name>A0A0G1DI87_9BACT</name>
<dbReference type="GO" id="GO:0003735">
    <property type="term" value="F:structural constituent of ribosome"/>
    <property type="evidence" value="ECO:0007669"/>
    <property type="project" value="UniProtKB-UniRule"/>
</dbReference>
<dbReference type="PANTHER" id="PTHR11655">
    <property type="entry name" value="60S/50S RIBOSOMAL PROTEIN L6/L9"/>
    <property type="match status" value="1"/>
</dbReference>
<dbReference type="AlphaFoldDB" id="A0A0G1DI87"/>
<feature type="domain" description="Large ribosomal subunit protein uL6 alpha-beta" evidence="7">
    <location>
        <begin position="93"/>
        <end position="163"/>
    </location>
</feature>
<sequence>MARYGRLPVELLEGVSFEQANGKVQIKGPKGTLFKEIPHMLEIKEEDGKLLVVEKKETRQAKVLKGTIRSHLQNMVKGVSGGWTKALEIEGPGYRAEVKDDDLVLSVGFSHPVIIKAPQDTKFKVEKNLITIEGIDKEVVGQVAARIRDVRKPNPYKGSGIRYQGEVIRRKPGKQAIGASE</sequence>
<organism evidence="8 9">
    <name type="scientific">Candidatus Woesebacteria bacterium GW2011_GWB1_43_14</name>
    <dbReference type="NCBI Taxonomy" id="1618578"/>
    <lineage>
        <taxon>Bacteria</taxon>
        <taxon>Candidatus Woeseibacteriota</taxon>
    </lineage>
</organism>
<evidence type="ECO:0000313" key="9">
    <source>
        <dbReference type="Proteomes" id="UP000034090"/>
    </source>
</evidence>
<dbReference type="InterPro" id="IPR000702">
    <property type="entry name" value="Ribosomal_uL6-like"/>
</dbReference>
<gene>
    <name evidence="8" type="ORF">UV74_C0013G0511</name>
</gene>
<dbReference type="PIRSF" id="PIRSF002162">
    <property type="entry name" value="Ribosomal_L6"/>
    <property type="match status" value="1"/>
</dbReference>
<evidence type="ECO:0000313" key="8">
    <source>
        <dbReference type="EMBL" id="KKS97389.1"/>
    </source>
</evidence>
<dbReference type="PATRIC" id="fig|1618578.3.peg.866"/>
<proteinExistence type="inferred from homology"/>
<dbReference type="GO" id="GO:0019843">
    <property type="term" value="F:rRNA binding"/>
    <property type="evidence" value="ECO:0007669"/>
    <property type="project" value="UniProtKB-UniRule"/>
</dbReference>
<evidence type="ECO:0000256" key="3">
    <source>
        <dbReference type="ARBA" id="ARBA00035454"/>
    </source>
</evidence>
<dbReference type="PANTHER" id="PTHR11655:SF14">
    <property type="entry name" value="LARGE RIBOSOMAL SUBUNIT PROTEIN UL6M"/>
    <property type="match status" value="1"/>
</dbReference>
<evidence type="ECO:0000256" key="1">
    <source>
        <dbReference type="ARBA" id="ARBA00022980"/>
    </source>
</evidence>
<dbReference type="Gene3D" id="3.90.930.12">
    <property type="entry name" value="Ribosomal protein L6, alpha-beta domain"/>
    <property type="match status" value="2"/>
</dbReference>
<dbReference type="Proteomes" id="UP000034090">
    <property type="component" value="Unassembled WGS sequence"/>
</dbReference>
<dbReference type="GO" id="GO:0002181">
    <property type="term" value="P:cytoplasmic translation"/>
    <property type="evidence" value="ECO:0007669"/>
    <property type="project" value="TreeGrafter"/>
</dbReference>
<protein>
    <recommendedName>
        <fullName evidence="3 4">50S ribosomal protein L6</fullName>
    </recommendedName>
</protein>
<keyword evidence="1 5" id="KW-0689">Ribosomal protein</keyword>
<comment type="similarity">
    <text evidence="5">Belongs to the universal ribosomal protein uL6 family.</text>
</comment>
<dbReference type="GO" id="GO:0022625">
    <property type="term" value="C:cytosolic large ribosomal subunit"/>
    <property type="evidence" value="ECO:0007669"/>
    <property type="project" value="UniProtKB-UniRule"/>
</dbReference>
<evidence type="ECO:0000256" key="6">
    <source>
        <dbReference type="RuleBase" id="RU003870"/>
    </source>
</evidence>
<comment type="function">
    <text evidence="6">This protein binds to the 23S rRNA, and is important in its secondary structure. It is located near the subunit interface in the base of the L7/L12 stalk, and near the tRNA binding site of the peptidyltransferase center.</text>
</comment>
<dbReference type="Pfam" id="PF00347">
    <property type="entry name" value="Ribosomal_L6"/>
    <property type="match status" value="2"/>
</dbReference>
<comment type="caution">
    <text evidence="8">The sequence shown here is derived from an EMBL/GenBank/DDBJ whole genome shotgun (WGS) entry which is preliminary data.</text>
</comment>
<feature type="domain" description="Large ribosomal subunit protein uL6 alpha-beta" evidence="7">
    <location>
        <begin position="14"/>
        <end position="82"/>
    </location>
</feature>
<dbReference type="InterPro" id="IPR019906">
    <property type="entry name" value="Ribosomal_uL6_bac-type"/>
</dbReference>
<accession>A0A0G1DI87</accession>
<keyword evidence="6" id="KW-0699">rRNA-binding</keyword>
<dbReference type="SUPFAM" id="SSF56053">
    <property type="entry name" value="Ribosomal protein L6"/>
    <property type="match status" value="2"/>
</dbReference>
<dbReference type="STRING" id="1618578.UV74_C0013G0511"/>
<evidence type="ECO:0000256" key="4">
    <source>
        <dbReference type="NCBIfam" id="TIGR03654"/>
    </source>
</evidence>
<dbReference type="EMBL" id="LCFQ01000013">
    <property type="protein sequence ID" value="KKS97389.1"/>
    <property type="molecule type" value="Genomic_DNA"/>
</dbReference>
<dbReference type="InterPro" id="IPR036789">
    <property type="entry name" value="Ribosomal_uL6-like_a/b-dom_sf"/>
</dbReference>
<reference evidence="8 9" key="1">
    <citation type="journal article" date="2015" name="Nature">
        <title>rRNA introns, odd ribosomes, and small enigmatic genomes across a large radiation of phyla.</title>
        <authorList>
            <person name="Brown C.T."/>
            <person name="Hug L.A."/>
            <person name="Thomas B.C."/>
            <person name="Sharon I."/>
            <person name="Castelle C.J."/>
            <person name="Singh A."/>
            <person name="Wilkins M.J."/>
            <person name="Williams K.H."/>
            <person name="Banfield J.F."/>
        </authorList>
    </citation>
    <scope>NUCLEOTIDE SEQUENCE [LARGE SCALE GENOMIC DNA]</scope>
</reference>
<keyword evidence="2 5" id="KW-0687">Ribonucleoprotein</keyword>
<dbReference type="InterPro" id="IPR020040">
    <property type="entry name" value="Ribosomal_uL6_a/b-dom"/>
</dbReference>
<evidence type="ECO:0000259" key="7">
    <source>
        <dbReference type="Pfam" id="PF00347"/>
    </source>
</evidence>
<keyword evidence="6" id="KW-0694">RNA-binding</keyword>
<evidence type="ECO:0000256" key="5">
    <source>
        <dbReference type="RuleBase" id="RU003869"/>
    </source>
</evidence>
<dbReference type="PRINTS" id="PR00059">
    <property type="entry name" value="RIBOSOMALL6"/>
</dbReference>
<dbReference type="NCBIfam" id="TIGR03654">
    <property type="entry name" value="L6_bact"/>
    <property type="match status" value="1"/>
</dbReference>